<gene>
    <name evidence="4" type="ORF">PUW80_09870</name>
</gene>
<feature type="chain" id="PRO_5046036662" evidence="3">
    <location>
        <begin position="25"/>
        <end position="253"/>
    </location>
</feature>
<keyword evidence="2" id="KW-1133">Transmembrane helix</keyword>
<keyword evidence="3" id="KW-0732">Signal</keyword>
<sequence length="253" mass="24647">MPSPTKQSARVRLRAAGLTAAVLAGGGVAALPGAVAWGHTGPETMLSAPDPDPTAPQPAPALPADPADDEPQPGESPDPVPTEPVTPAPVPTTVPPVTPEPAPEPVPTVGVPPAPPVPVPDVPVNETIPVPDIELPRVEAGTQVAAGAAARVGALLRLGRAAVAPAPAPQPTETVHVDGGPDVGGSAELNAAIAPDGATGSTDAVQVGALSNGAGSSLTRPIVWAPWAGALGIATTAVVAVGAGLRFGHRIGR</sequence>
<organism evidence="4 5">
    <name type="scientific">Microbacterium thalli</name>
    <dbReference type="NCBI Taxonomy" id="3027921"/>
    <lineage>
        <taxon>Bacteria</taxon>
        <taxon>Bacillati</taxon>
        <taxon>Actinomycetota</taxon>
        <taxon>Actinomycetes</taxon>
        <taxon>Micrococcales</taxon>
        <taxon>Microbacteriaceae</taxon>
        <taxon>Microbacterium</taxon>
    </lineage>
</organism>
<keyword evidence="2" id="KW-0472">Membrane</keyword>
<reference evidence="4 5" key="1">
    <citation type="submission" date="2023-02" db="EMBL/GenBank/DDBJ databases">
        <title>Study of novel species of the Microbacterium genus.</title>
        <authorList>
            <person name="Arroyo-Herrera I."/>
            <person name="Roman-Ponce B."/>
            <person name="Vasquez-Murrieta M.S."/>
        </authorList>
    </citation>
    <scope>NUCLEOTIDE SEQUENCE [LARGE SCALE GENOMIC DNA]</scope>
    <source>
        <strain evidence="4 5">NE1TT3</strain>
    </source>
</reference>
<dbReference type="PROSITE" id="PS51318">
    <property type="entry name" value="TAT"/>
    <property type="match status" value="1"/>
</dbReference>
<dbReference type="Proteomes" id="UP001218170">
    <property type="component" value="Unassembled WGS sequence"/>
</dbReference>
<feature type="transmembrane region" description="Helical" evidence="2">
    <location>
        <begin position="224"/>
        <end position="245"/>
    </location>
</feature>
<evidence type="ECO:0000256" key="3">
    <source>
        <dbReference type="SAM" id="SignalP"/>
    </source>
</evidence>
<proteinExistence type="predicted"/>
<feature type="signal peptide" evidence="3">
    <location>
        <begin position="1"/>
        <end position="24"/>
    </location>
</feature>
<dbReference type="EMBL" id="JAQZCI010000002">
    <property type="protein sequence ID" value="MDD7962653.1"/>
    <property type="molecule type" value="Genomic_DNA"/>
</dbReference>
<name>A0ABT5SIK8_9MICO</name>
<dbReference type="InterPro" id="IPR006311">
    <property type="entry name" value="TAT_signal"/>
</dbReference>
<feature type="compositionally biased region" description="Pro residues" evidence="1">
    <location>
        <begin position="74"/>
        <end position="112"/>
    </location>
</feature>
<evidence type="ECO:0000313" key="4">
    <source>
        <dbReference type="EMBL" id="MDD7962653.1"/>
    </source>
</evidence>
<comment type="caution">
    <text evidence="4">The sequence shown here is derived from an EMBL/GenBank/DDBJ whole genome shotgun (WGS) entry which is preliminary data.</text>
</comment>
<accession>A0ABT5SIK8</accession>
<keyword evidence="5" id="KW-1185">Reference proteome</keyword>
<evidence type="ECO:0000256" key="1">
    <source>
        <dbReference type="SAM" id="MobiDB-lite"/>
    </source>
</evidence>
<protein>
    <submittedName>
        <fullName evidence="4">Uncharacterized protein</fullName>
    </submittedName>
</protein>
<keyword evidence="2" id="KW-0812">Transmembrane</keyword>
<evidence type="ECO:0000256" key="2">
    <source>
        <dbReference type="SAM" id="Phobius"/>
    </source>
</evidence>
<evidence type="ECO:0000313" key="5">
    <source>
        <dbReference type="Proteomes" id="UP001218170"/>
    </source>
</evidence>
<dbReference type="RefSeq" id="WP_274264562.1">
    <property type="nucleotide sequence ID" value="NZ_JAQZCI010000002.1"/>
</dbReference>
<feature type="region of interest" description="Disordered" evidence="1">
    <location>
        <begin position="32"/>
        <end position="112"/>
    </location>
</feature>
<feature type="compositionally biased region" description="Pro residues" evidence="1">
    <location>
        <begin position="50"/>
        <end position="63"/>
    </location>
</feature>